<dbReference type="Proteomes" id="UP000799536">
    <property type="component" value="Unassembled WGS sequence"/>
</dbReference>
<feature type="region of interest" description="Disordered" evidence="6">
    <location>
        <begin position="316"/>
        <end position="343"/>
    </location>
</feature>
<feature type="transmembrane region" description="Helical" evidence="7">
    <location>
        <begin position="104"/>
        <end position="124"/>
    </location>
</feature>
<feature type="transmembrane region" description="Helical" evidence="7">
    <location>
        <begin position="26"/>
        <end position="45"/>
    </location>
</feature>
<evidence type="ECO:0000259" key="8">
    <source>
        <dbReference type="Pfam" id="PF20684"/>
    </source>
</evidence>
<protein>
    <recommendedName>
        <fullName evidence="8">Rhodopsin domain-containing protein</fullName>
    </recommendedName>
</protein>
<dbReference type="Pfam" id="PF20684">
    <property type="entry name" value="Fung_rhodopsin"/>
    <property type="match status" value="1"/>
</dbReference>
<keyword evidence="10" id="KW-1185">Reference proteome</keyword>
<feature type="region of interest" description="Disordered" evidence="6">
    <location>
        <begin position="378"/>
        <end position="399"/>
    </location>
</feature>
<feature type="transmembrane region" description="Helical" evidence="7">
    <location>
        <begin position="252"/>
        <end position="273"/>
    </location>
</feature>
<evidence type="ECO:0000256" key="7">
    <source>
        <dbReference type="SAM" id="Phobius"/>
    </source>
</evidence>
<evidence type="ECO:0000313" key="9">
    <source>
        <dbReference type="EMBL" id="KAF2198194.1"/>
    </source>
</evidence>
<feature type="transmembrane region" description="Helical" evidence="7">
    <location>
        <begin position="177"/>
        <end position="202"/>
    </location>
</feature>
<feature type="transmembrane region" description="Helical" evidence="7">
    <location>
        <begin position="57"/>
        <end position="77"/>
    </location>
</feature>
<evidence type="ECO:0000313" key="10">
    <source>
        <dbReference type="Proteomes" id="UP000799536"/>
    </source>
</evidence>
<evidence type="ECO:0000256" key="2">
    <source>
        <dbReference type="ARBA" id="ARBA00022692"/>
    </source>
</evidence>
<evidence type="ECO:0000256" key="4">
    <source>
        <dbReference type="ARBA" id="ARBA00023136"/>
    </source>
</evidence>
<accession>A0A9P4JH57</accession>
<feature type="compositionally biased region" description="Basic and acidic residues" evidence="6">
    <location>
        <begin position="378"/>
        <end position="395"/>
    </location>
</feature>
<dbReference type="GO" id="GO:0016020">
    <property type="term" value="C:membrane"/>
    <property type="evidence" value="ECO:0007669"/>
    <property type="project" value="UniProtKB-SubCell"/>
</dbReference>
<evidence type="ECO:0000256" key="1">
    <source>
        <dbReference type="ARBA" id="ARBA00004141"/>
    </source>
</evidence>
<dbReference type="AlphaFoldDB" id="A0A9P4JH57"/>
<dbReference type="OrthoDB" id="3529975at2759"/>
<evidence type="ECO:0000256" key="3">
    <source>
        <dbReference type="ARBA" id="ARBA00022989"/>
    </source>
</evidence>
<proteinExistence type="inferred from homology"/>
<feature type="transmembrane region" description="Helical" evidence="7">
    <location>
        <begin position="214"/>
        <end position="232"/>
    </location>
</feature>
<dbReference type="InterPro" id="IPR049326">
    <property type="entry name" value="Rhodopsin_dom_fungi"/>
</dbReference>
<organism evidence="9 10">
    <name type="scientific">Delitschia confertaspora ATCC 74209</name>
    <dbReference type="NCBI Taxonomy" id="1513339"/>
    <lineage>
        <taxon>Eukaryota</taxon>
        <taxon>Fungi</taxon>
        <taxon>Dikarya</taxon>
        <taxon>Ascomycota</taxon>
        <taxon>Pezizomycotina</taxon>
        <taxon>Dothideomycetes</taxon>
        <taxon>Pleosporomycetidae</taxon>
        <taxon>Pleosporales</taxon>
        <taxon>Delitschiaceae</taxon>
        <taxon>Delitschia</taxon>
    </lineage>
</organism>
<dbReference type="InterPro" id="IPR052337">
    <property type="entry name" value="SAT4-like"/>
</dbReference>
<name>A0A9P4JH57_9PLEO</name>
<keyword evidence="3 7" id="KW-1133">Transmembrane helix</keyword>
<sequence length="416" mass="46458">MAAFTPDQLAYLEAHRNDSRIPEIHWVYSVPIAAGFISTASRLWAKKAGRNGITLDDYLIVFATICLIGECASGLGYGPPHGMGKHVIAVSKGDLTTFRKGDYVFSHFYDIALASVKLGILAFYHRVFAVPLFRKLVLLTAVFVLCWGIGITVTLAVVCRPISAYWDLEVQGKCLDIVTFTYFTNISNLVTDVWIFLMPVPVIWHLQLQTKKKLLLSLIFCIGLATCVVSSIRLTVVLGHGSPDYTWTFVPLGAYSVFEPLGGILCTNLPIIWHMWRKRRAPLLPGFSVAKTQHSSTVTPGSNSRSSRLRRGLQSLGLSTHGETGTDSQSRTILGGEEEEGERRWVAQSRPGQFWTRVEARNAGPLMEEICEGSRSRIAAEREGSLEGEQREWRRSSWAKRNQAGMKKNVWEVRKK</sequence>
<gene>
    <name evidence="9" type="ORF">GQ43DRAFT_171333</name>
</gene>
<comment type="subcellular location">
    <subcellularLocation>
        <location evidence="1">Membrane</location>
        <topology evidence="1">Multi-pass membrane protein</topology>
    </subcellularLocation>
</comment>
<feature type="domain" description="Rhodopsin" evidence="8">
    <location>
        <begin position="42"/>
        <end position="277"/>
    </location>
</feature>
<comment type="similarity">
    <text evidence="5">Belongs to the SAT4 family.</text>
</comment>
<dbReference type="PANTHER" id="PTHR33048:SF8">
    <property type="entry name" value="INTEGRAL MEMBRANE PROTEIN-RELATED"/>
    <property type="match status" value="1"/>
</dbReference>
<comment type="caution">
    <text evidence="9">The sequence shown here is derived from an EMBL/GenBank/DDBJ whole genome shotgun (WGS) entry which is preliminary data.</text>
</comment>
<evidence type="ECO:0000256" key="5">
    <source>
        <dbReference type="ARBA" id="ARBA00038359"/>
    </source>
</evidence>
<dbReference type="EMBL" id="ML994163">
    <property type="protein sequence ID" value="KAF2198194.1"/>
    <property type="molecule type" value="Genomic_DNA"/>
</dbReference>
<keyword evidence="4 7" id="KW-0472">Membrane</keyword>
<feature type="compositionally biased region" description="Polar residues" evidence="6">
    <location>
        <begin position="321"/>
        <end position="332"/>
    </location>
</feature>
<feature type="transmembrane region" description="Helical" evidence="7">
    <location>
        <begin position="136"/>
        <end position="157"/>
    </location>
</feature>
<keyword evidence="2 7" id="KW-0812">Transmembrane</keyword>
<evidence type="ECO:0000256" key="6">
    <source>
        <dbReference type="SAM" id="MobiDB-lite"/>
    </source>
</evidence>
<reference evidence="9" key="1">
    <citation type="journal article" date="2020" name="Stud. Mycol.">
        <title>101 Dothideomycetes genomes: a test case for predicting lifestyles and emergence of pathogens.</title>
        <authorList>
            <person name="Haridas S."/>
            <person name="Albert R."/>
            <person name="Binder M."/>
            <person name="Bloem J."/>
            <person name="Labutti K."/>
            <person name="Salamov A."/>
            <person name="Andreopoulos B."/>
            <person name="Baker S."/>
            <person name="Barry K."/>
            <person name="Bills G."/>
            <person name="Bluhm B."/>
            <person name="Cannon C."/>
            <person name="Castanera R."/>
            <person name="Culley D."/>
            <person name="Daum C."/>
            <person name="Ezra D."/>
            <person name="Gonzalez J."/>
            <person name="Henrissat B."/>
            <person name="Kuo A."/>
            <person name="Liang C."/>
            <person name="Lipzen A."/>
            <person name="Lutzoni F."/>
            <person name="Magnuson J."/>
            <person name="Mondo S."/>
            <person name="Nolan M."/>
            <person name="Ohm R."/>
            <person name="Pangilinan J."/>
            <person name="Park H.-J."/>
            <person name="Ramirez L."/>
            <person name="Alfaro M."/>
            <person name="Sun H."/>
            <person name="Tritt A."/>
            <person name="Yoshinaga Y."/>
            <person name="Zwiers L.-H."/>
            <person name="Turgeon B."/>
            <person name="Goodwin S."/>
            <person name="Spatafora J."/>
            <person name="Crous P."/>
            <person name="Grigoriev I."/>
        </authorList>
    </citation>
    <scope>NUCLEOTIDE SEQUENCE</scope>
    <source>
        <strain evidence="9">ATCC 74209</strain>
    </source>
</reference>
<dbReference type="PANTHER" id="PTHR33048">
    <property type="entry name" value="PTH11-LIKE INTEGRAL MEMBRANE PROTEIN (AFU_ORTHOLOGUE AFUA_5G11245)"/>
    <property type="match status" value="1"/>
</dbReference>